<organism evidence="1 2">
    <name type="scientific">Tychonema bourrellyi FEM_GT703</name>
    <dbReference type="NCBI Taxonomy" id="2040638"/>
    <lineage>
        <taxon>Bacteria</taxon>
        <taxon>Bacillati</taxon>
        <taxon>Cyanobacteriota</taxon>
        <taxon>Cyanophyceae</taxon>
        <taxon>Oscillatoriophycideae</taxon>
        <taxon>Oscillatoriales</taxon>
        <taxon>Microcoleaceae</taxon>
        <taxon>Tychonema</taxon>
    </lineage>
</organism>
<sequence>MTLTETSNIRKLLCDPDLGLIPHLEKCLKDLHSSAIATGEKFKLEAYDIELSNCHTHKLPNDQKPLVTQLVLMKFPLTGKVQDKMELFLLVAELQNQIDIKIIDWSALERRQYDIHGIPLKQPITKVDGEMNYNLVFDKPNYCCVTLCRQFELTYAANF</sequence>
<keyword evidence="2" id="KW-1185">Reference proteome</keyword>
<dbReference type="Proteomes" id="UP000226442">
    <property type="component" value="Unassembled WGS sequence"/>
</dbReference>
<dbReference type="OrthoDB" id="486194at2"/>
<name>A0A2G4F2B9_9CYAN</name>
<comment type="caution">
    <text evidence="1">The sequence shown here is derived from an EMBL/GenBank/DDBJ whole genome shotgun (WGS) entry which is preliminary data.</text>
</comment>
<evidence type="ECO:0000313" key="1">
    <source>
        <dbReference type="EMBL" id="PHX55617.1"/>
    </source>
</evidence>
<gene>
    <name evidence="1" type="ORF">CP500_009805</name>
</gene>
<evidence type="ECO:0000313" key="2">
    <source>
        <dbReference type="Proteomes" id="UP000226442"/>
    </source>
</evidence>
<proteinExistence type="predicted"/>
<accession>A0A2G4F2B9</accession>
<dbReference type="AlphaFoldDB" id="A0A2G4F2B9"/>
<dbReference type="EMBL" id="NXIB02000046">
    <property type="protein sequence ID" value="PHX55617.1"/>
    <property type="molecule type" value="Genomic_DNA"/>
</dbReference>
<reference evidence="1" key="1">
    <citation type="submission" date="2017-10" db="EMBL/GenBank/DDBJ databases">
        <title>Draft genome sequence of the planktic cyanobacteria Tychonema bourrellyi isolated from alpine lentic freshwater.</title>
        <authorList>
            <person name="Tett A."/>
            <person name="Armanini F."/>
            <person name="Asnicar F."/>
            <person name="Boscaini A."/>
            <person name="Pasolli E."/>
            <person name="Zolfo M."/>
            <person name="Donati C."/>
            <person name="Salmaso N."/>
            <person name="Segata N."/>
        </authorList>
    </citation>
    <scope>NUCLEOTIDE SEQUENCE</scope>
    <source>
        <strain evidence="1">FEM_GT703</strain>
    </source>
</reference>
<dbReference type="RefSeq" id="WP_096829711.1">
    <property type="nucleotide sequence ID" value="NZ_NXIB02000046.1"/>
</dbReference>
<protein>
    <submittedName>
        <fullName evidence="1">Uncharacterized protein</fullName>
    </submittedName>
</protein>